<keyword evidence="2" id="KW-0812">Transmembrane</keyword>
<sequence length="215" mass="23440">MSNDQPQPYTPYTGTEMDAAPAPHISPASEKELSGTPSQYPYPAQTAHAISGGQPLQIRPRARSILGLLYTSLVLSIIIFAVSMVYRGGGSLWISPVTSWLTIILALTLIIITHKNFAKIRKGSFTNEKGEMKLLGACRAPSIVFIFLLIGPWLAALGIVIFGVVSTGIVWDNSFERRIAIGGVNDTGRSTVVRNSRLAEFEKEVHIIAWYSLRG</sequence>
<organism evidence="3 4">
    <name type="scientific">Coprinopsis marcescibilis</name>
    <name type="common">Agaric fungus</name>
    <name type="synonym">Psathyrella marcescibilis</name>
    <dbReference type="NCBI Taxonomy" id="230819"/>
    <lineage>
        <taxon>Eukaryota</taxon>
        <taxon>Fungi</taxon>
        <taxon>Dikarya</taxon>
        <taxon>Basidiomycota</taxon>
        <taxon>Agaricomycotina</taxon>
        <taxon>Agaricomycetes</taxon>
        <taxon>Agaricomycetidae</taxon>
        <taxon>Agaricales</taxon>
        <taxon>Agaricineae</taxon>
        <taxon>Psathyrellaceae</taxon>
        <taxon>Coprinopsis</taxon>
    </lineage>
</organism>
<feature type="transmembrane region" description="Helical" evidence="2">
    <location>
        <begin position="92"/>
        <end position="112"/>
    </location>
</feature>
<evidence type="ECO:0000313" key="3">
    <source>
        <dbReference type="EMBL" id="TFK19821.1"/>
    </source>
</evidence>
<evidence type="ECO:0000256" key="2">
    <source>
        <dbReference type="SAM" id="Phobius"/>
    </source>
</evidence>
<keyword evidence="2" id="KW-1133">Transmembrane helix</keyword>
<keyword evidence="2" id="KW-0472">Membrane</keyword>
<dbReference type="OrthoDB" id="2853572at2759"/>
<gene>
    <name evidence="3" type="ORF">FA15DRAFT_157324</name>
</gene>
<dbReference type="EMBL" id="ML210323">
    <property type="protein sequence ID" value="TFK19821.1"/>
    <property type="molecule type" value="Genomic_DNA"/>
</dbReference>
<feature type="transmembrane region" description="Helical" evidence="2">
    <location>
        <begin position="143"/>
        <end position="171"/>
    </location>
</feature>
<reference evidence="3 4" key="1">
    <citation type="journal article" date="2019" name="Nat. Ecol. Evol.">
        <title>Megaphylogeny resolves global patterns of mushroom evolution.</title>
        <authorList>
            <person name="Varga T."/>
            <person name="Krizsan K."/>
            <person name="Foldi C."/>
            <person name="Dima B."/>
            <person name="Sanchez-Garcia M."/>
            <person name="Sanchez-Ramirez S."/>
            <person name="Szollosi G.J."/>
            <person name="Szarkandi J.G."/>
            <person name="Papp V."/>
            <person name="Albert L."/>
            <person name="Andreopoulos W."/>
            <person name="Angelini C."/>
            <person name="Antonin V."/>
            <person name="Barry K.W."/>
            <person name="Bougher N.L."/>
            <person name="Buchanan P."/>
            <person name="Buyck B."/>
            <person name="Bense V."/>
            <person name="Catcheside P."/>
            <person name="Chovatia M."/>
            <person name="Cooper J."/>
            <person name="Damon W."/>
            <person name="Desjardin D."/>
            <person name="Finy P."/>
            <person name="Geml J."/>
            <person name="Haridas S."/>
            <person name="Hughes K."/>
            <person name="Justo A."/>
            <person name="Karasinski D."/>
            <person name="Kautmanova I."/>
            <person name="Kiss B."/>
            <person name="Kocsube S."/>
            <person name="Kotiranta H."/>
            <person name="LaButti K.M."/>
            <person name="Lechner B.E."/>
            <person name="Liimatainen K."/>
            <person name="Lipzen A."/>
            <person name="Lukacs Z."/>
            <person name="Mihaltcheva S."/>
            <person name="Morgado L.N."/>
            <person name="Niskanen T."/>
            <person name="Noordeloos M.E."/>
            <person name="Ohm R.A."/>
            <person name="Ortiz-Santana B."/>
            <person name="Ovrebo C."/>
            <person name="Racz N."/>
            <person name="Riley R."/>
            <person name="Savchenko A."/>
            <person name="Shiryaev A."/>
            <person name="Soop K."/>
            <person name="Spirin V."/>
            <person name="Szebenyi C."/>
            <person name="Tomsovsky M."/>
            <person name="Tulloss R.E."/>
            <person name="Uehling J."/>
            <person name="Grigoriev I.V."/>
            <person name="Vagvolgyi C."/>
            <person name="Papp T."/>
            <person name="Martin F.M."/>
            <person name="Miettinen O."/>
            <person name="Hibbett D.S."/>
            <person name="Nagy L.G."/>
        </authorList>
    </citation>
    <scope>NUCLEOTIDE SEQUENCE [LARGE SCALE GENOMIC DNA]</scope>
    <source>
        <strain evidence="3 4">CBS 121175</strain>
    </source>
</reference>
<dbReference type="Proteomes" id="UP000307440">
    <property type="component" value="Unassembled WGS sequence"/>
</dbReference>
<proteinExistence type="predicted"/>
<name>A0A5C3KHX1_COPMA</name>
<feature type="transmembrane region" description="Helical" evidence="2">
    <location>
        <begin position="65"/>
        <end position="86"/>
    </location>
</feature>
<accession>A0A5C3KHX1</accession>
<feature type="region of interest" description="Disordered" evidence="1">
    <location>
        <begin position="1"/>
        <end position="38"/>
    </location>
</feature>
<dbReference type="AlphaFoldDB" id="A0A5C3KHX1"/>
<protein>
    <submittedName>
        <fullName evidence="3">Uncharacterized protein</fullName>
    </submittedName>
</protein>
<evidence type="ECO:0000256" key="1">
    <source>
        <dbReference type="SAM" id="MobiDB-lite"/>
    </source>
</evidence>
<keyword evidence="4" id="KW-1185">Reference proteome</keyword>
<feature type="compositionally biased region" description="Polar residues" evidence="1">
    <location>
        <begin position="1"/>
        <end position="13"/>
    </location>
</feature>
<evidence type="ECO:0000313" key="4">
    <source>
        <dbReference type="Proteomes" id="UP000307440"/>
    </source>
</evidence>